<dbReference type="InterPro" id="IPR007656">
    <property type="entry name" value="GTD-bd"/>
</dbReference>
<reference evidence="6" key="2">
    <citation type="submission" date="2019-07" db="EMBL/GenBank/DDBJ databases">
        <authorList>
            <person name="Yang Y."/>
            <person name="Bocs S."/>
            <person name="Baudouin L."/>
        </authorList>
    </citation>
    <scope>NUCLEOTIDE SEQUENCE</scope>
    <source>
        <tissue evidence="6">Spear leaf of Hainan Tall coconut</tissue>
    </source>
</reference>
<dbReference type="Proteomes" id="UP000797356">
    <property type="component" value="Chromosome 1"/>
</dbReference>
<evidence type="ECO:0000256" key="3">
    <source>
        <dbReference type="ARBA" id="ARBA00022989"/>
    </source>
</evidence>
<keyword evidence="3" id="KW-1133">Transmembrane helix</keyword>
<dbReference type="Pfam" id="PF04576">
    <property type="entry name" value="Zein-binding"/>
    <property type="match status" value="1"/>
</dbReference>
<dbReference type="GO" id="GO:0016020">
    <property type="term" value="C:membrane"/>
    <property type="evidence" value="ECO:0007669"/>
    <property type="project" value="UniProtKB-SubCell"/>
</dbReference>
<reference evidence="6" key="1">
    <citation type="journal article" date="2017" name="Gigascience">
        <title>The genome draft of coconut (Cocos nucifera).</title>
        <authorList>
            <person name="Xiao Y."/>
            <person name="Xu P."/>
            <person name="Fan H."/>
            <person name="Baudouin L."/>
            <person name="Xia W."/>
            <person name="Bocs S."/>
            <person name="Xu J."/>
            <person name="Li Q."/>
            <person name="Guo A."/>
            <person name="Zhou L."/>
            <person name="Li J."/>
            <person name="Wu Y."/>
            <person name="Ma Z."/>
            <person name="Armero A."/>
            <person name="Issali A.E."/>
            <person name="Liu N."/>
            <person name="Peng M."/>
            <person name="Yang Y."/>
        </authorList>
    </citation>
    <scope>NUCLEOTIDE SEQUENCE</scope>
    <source>
        <tissue evidence="6">Spear leaf of Hainan Tall coconut</tissue>
    </source>
</reference>
<dbReference type="OrthoDB" id="1105498at2759"/>
<comment type="subcellular location">
    <subcellularLocation>
        <location evidence="1">Membrane</location>
    </subcellularLocation>
</comment>
<keyword evidence="7" id="KW-1185">Reference proteome</keyword>
<evidence type="ECO:0000256" key="2">
    <source>
        <dbReference type="ARBA" id="ARBA00022692"/>
    </source>
</evidence>
<evidence type="ECO:0000259" key="5">
    <source>
        <dbReference type="PROSITE" id="PS51775"/>
    </source>
</evidence>
<keyword evidence="4" id="KW-0472">Membrane</keyword>
<organism evidence="6 7">
    <name type="scientific">Cocos nucifera</name>
    <name type="common">Coconut palm</name>
    <dbReference type="NCBI Taxonomy" id="13894"/>
    <lineage>
        <taxon>Eukaryota</taxon>
        <taxon>Viridiplantae</taxon>
        <taxon>Streptophyta</taxon>
        <taxon>Embryophyta</taxon>
        <taxon>Tracheophyta</taxon>
        <taxon>Spermatophyta</taxon>
        <taxon>Magnoliopsida</taxon>
        <taxon>Liliopsida</taxon>
        <taxon>Arecaceae</taxon>
        <taxon>Arecoideae</taxon>
        <taxon>Cocoseae</taxon>
        <taxon>Attaleinae</taxon>
        <taxon>Cocos</taxon>
    </lineage>
</organism>
<dbReference type="EMBL" id="CM017872">
    <property type="protein sequence ID" value="KAG1326534.1"/>
    <property type="molecule type" value="Genomic_DNA"/>
</dbReference>
<comment type="caution">
    <text evidence="6">The sequence shown here is derived from an EMBL/GenBank/DDBJ whole genome shotgun (WGS) entry which is preliminary data.</text>
</comment>
<evidence type="ECO:0000313" key="6">
    <source>
        <dbReference type="EMBL" id="KAG1326534.1"/>
    </source>
</evidence>
<name>A0A8K0HU64_COCNU</name>
<dbReference type="PROSITE" id="PS51775">
    <property type="entry name" value="GTD_BINDING"/>
    <property type="match status" value="1"/>
</dbReference>
<evidence type="ECO:0000313" key="7">
    <source>
        <dbReference type="Proteomes" id="UP000797356"/>
    </source>
</evidence>
<dbReference type="PANTHER" id="PTHR31422:SF1">
    <property type="entry name" value="GTD-BINDING DOMAIN-CONTAINING PROTEIN"/>
    <property type="match status" value="1"/>
</dbReference>
<protein>
    <recommendedName>
        <fullName evidence="5">GTD-binding domain-containing protein</fullName>
    </recommendedName>
</protein>
<dbReference type="AlphaFoldDB" id="A0A8K0HU64"/>
<dbReference type="GO" id="GO:0080115">
    <property type="term" value="F:myosin XI tail binding"/>
    <property type="evidence" value="ECO:0007669"/>
    <property type="project" value="UniProtKB-ARBA"/>
</dbReference>
<proteinExistence type="predicted"/>
<sequence>MLAMADNEVAVLKEALCNQYVIMKKLYMELEEEREASATAASEALSMILRLQREKAAEKMEACQYKRMAEEKMHHAEECLVILEEIMQQKEMEISILKYQLQAYRHKLLIGLNNLNYGDIGTSESIFSCGINNSLDNTSFHGLFRRNISLPCLRLDKLCSEMDTINGYSPLFPSGQSIWTKIGECTSQLSEIYKESERPDLRDVSVGEGHNSEEVNVKANAESNLRSNEHQRITSAGLANLRDVSTSCSWCSMVSGDTSYHSTIGGIESNLDGECALSSASQAEDLQKLSECDDLGNSWLQFESNQNTVHSAYIHDIFEIPESCKGCNSSEPLKQVLEEFSLETKDMIGMPSLTPQEAADYLFKDDDLLSRVFMYMNHGNRLSTPRKGALEHLTDMPSMSIKGASLNYHSTLVDPQVGTSTLETDFEQIKERLQHIDYHKIMKLDDSEKGKEQLNLLREIYEQLNTIESHIKSFKSQRYPPQDDSPVVSVMEVQLGWFSKLEILFKIRR</sequence>
<evidence type="ECO:0000256" key="1">
    <source>
        <dbReference type="ARBA" id="ARBA00004370"/>
    </source>
</evidence>
<evidence type="ECO:0000256" key="4">
    <source>
        <dbReference type="ARBA" id="ARBA00023136"/>
    </source>
</evidence>
<dbReference type="PANTHER" id="PTHR31422">
    <property type="entry name" value="BNAANNG28530D PROTEIN"/>
    <property type="match status" value="1"/>
</dbReference>
<feature type="domain" description="GTD-binding" evidence="5">
    <location>
        <begin position="7"/>
        <end position="105"/>
    </location>
</feature>
<accession>A0A8K0HU64</accession>
<keyword evidence="2" id="KW-0812">Transmembrane</keyword>
<gene>
    <name evidence="6" type="ORF">COCNU_01G004680</name>
</gene>